<gene>
    <name evidence="2" type="ORF">FHT02_004451</name>
</gene>
<keyword evidence="3" id="KW-1185">Reference proteome</keyword>
<protein>
    <submittedName>
        <fullName evidence="2">Uncharacterized protein</fullName>
    </submittedName>
</protein>
<evidence type="ECO:0000313" key="3">
    <source>
        <dbReference type="Proteomes" id="UP000527143"/>
    </source>
</evidence>
<organism evidence="2 3">
    <name type="scientific">Sphingomonas xinjiangensis</name>
    <dbReference type="NCBI Taxonomy" id="643568"/>
    <lineage>
        <taxon>Bacteria</taxon>
        <taxon>Pseudomonadati</taxon>
        <taxon>Pseudomonadota</taxon>
        <taxon>Alphaproteobacteria</taxon>
        <taxon>Sphingomonadales</taxon>
        <taxon>Sphingomonadaceae</taxon>
        <taxon>Sphingomonas</taxon>
    </lineage>
</organism>
<dbReference type="Proteomes" id="UP000527143">
    <property type="component" value="Unassembled WGS sequence"/>
</dbReference>
<feature type="region of interest" description="Disordered" evidence="1">
    <location>
        <begin position="26"/>
        <end position="54"/>
    </location>
</feature>
<dbReference type="EMBL" id="JACIJF010000064">
    <property type="protein sequence ID" value="MBB5713181.1"/>
    <property type="molecule type" value="Genomic_DNA"/>
</dbReference>
<reference evidence="2 3" key="1">
    <citation type="submission" date="2020-08" db="EMBL/GenBank/DDBJ databases">
        <title>Genomic Encyclopedia of Type Strains, Phase IV (KMG-IV): sequencing the most valuable type-strain genomes for metagenomic binning, comparative biology and taxonomic classification.</title>
        <authorList>
            <person name="Goeker M."/>
        </authorList>
    </citation>
    <scope>NUCLEOTIDE SEQUENCE [LARGE SCALE GENOMIC DNA]</scope>
    <source>
        <strain evidence="2 3">DSM 26736</strain>
    </source>
</reference>
<sequence length="54" mass="5747">MGRAYRRHMFANGRHNQIGAADLFARASAPPPPEGTERIGRVGAPQPPTSIHAG</sequence>
<proteinExistence type="predicted"/>
<comment type="caution">
    <text evidence="2">The sequence shown here is derived from an EMBL/GenBank/DDBJ whole genome shotgun (WGS) entry which is preliminary data.</text>
</comment>
<name>A0A840YTY4_9SPHN</name>
<dbReference type="RefSeq" id="WP_184092263.1">
    <property type="nucleotide sequence ID" value="NZ_JACIJF010000064.1"/>
</dbReference>
<evidence type="ECO:0000313" key="2">
    <source>
        <dbReference type="EMBL" id="MBB5713181.1"/>
    </source>
</evidence>
<dbReference type="AlphaFoldDB" id="A0A840YTY4"/>
<evidence type="ECO:0000256" key="1">
    <source>
        <dbReference type="SAM" id="MobiDB-lite"/>
    </source>
</evidence>
<accession>A0A840YTY4</accession>